<reference evidence="9 10" key="1">
    <citation type="journal article" date="2016" name="Nat. Commun.">
        <title>Thousands of microbial genomes shed light on interconnected biogeochemical processes in an aquifer system.</title>
        <authorList>
            <person name="Anantharaman K."/>
            <person name="Brown C.T."/>
            <person name="Hug L.A."/>
            <person name="Sharon I."/>
            <person name="Castelle C.J."/>
            <person name="Probst A.J."/>
            <person name="Thomas B.C."/>
            <person name="Singh A."/>
            <person name="Wilkins M.J."/>
            <person name="Karaoz U."/>
            <person name="Brodie E.L."/>
            <person name="Williams K.H."/>
            <person name="Hubbard S.S."/>
            <person name="Banfield J.F."/>
        </authorList>
    </citation>
    <scope>NUCLEOTIDE SEQUENCE [LARGE SCALE GENOMIC DNA]</scope>
</reference>
<dbReference type="Pfam" id="PF13462">
    <property type="entry name" value="Thioredoxin_4"/>
    <property type="match status" value="1"/>
</dbReference>
<dbReference type="InterPro" id="IPR012336">
    <property type="entry name" value="Thioredoxin-like_fold"/>
</dbReference>
<keyword evidence="7" id="KW-1133">Transmembrane helix</keyword>
<dbReference type="STRING" id="1802706.A3I32_02225"/>
<dbReference type="PROSITE" id="PS51352">
    <property type="entry name" value="THIOREDOXIN_2"/>
    <property type="match status" value="1"/>
</dbReference>
<comment type="similarity">
    <text evidence="1">Belongs to the thioredoxin family. DsbA subfamily.</text>
</comment>
<keyword evidence="4" id="KW-1015">Disulfide bond</keyword>
<dbReference type="InterPro" id="IPR036249">
    <property type="entry name" value="Thioredoxin-like_sf"/>
</dbReference>
<evidence type="ECO:0000256" key="2">
    <source>
        <dbReference type="ARBA" id="ARBA00022729"/>
    </source>
</evidence>
<dbReference type="GO" id="GO:0016491">
    <property type="term" value="F:oxidoreductase activity"/>
    <property type="evidence" value="ECO:0007669"/>
    <property type="project" value="UniProtKB-KW"/>
</dbReference>
<evidence type="ECO:0000256" key="1">
    <source>
        <dbReference type="ARBA" id="ARBA00005791"/>
    </source>
</evidence>
<dbReference type="SUPFAM" id="SSF52833">
    <property type="entry name" value="Thioredoxin-like"/>
    <property type="match status" value="1"/>
</dbReference>
<feature type="region of interest" description="Disordered" evidence="6">
    <location>
        <begin position="1"/>
        <end position="30"/>
    </location>
</feature>
<dbReference type="InterPro" id="IPR013766">
    <property type="entry name" value="Thioredoxin_domain"/>
</dbReference>
<comment type="caution">
    <text evidence="9">The sequence shown here is derived from an EMBL/GenBank/DDBJ whole genome shotgun (WGS) entry which is preliminary data.</text>
</comment>
<evidence type="ECO:0000256" key="4">
    <source>
        <dbReference type="ARBA" id="ARBA00023157"/>
    </source>
</evidence>
<dbReference type="Gene3D" id="3.40.30.10">
    <property type="entry name" value="Glutaredoxin"/>
    <property type="match status" value="2"/>
</dbReference>
<evidence type="ECO:0000256" key="6">
    <source>
        <dbReference type="SAM" id="MobiDB-lite"/>
    </source>
</evidence>
<keyword evidence="7" id="KW-0812">Transmembrane</keyword>
<feature type="transmembrane region" description="Helical" evidence="7">
    <location>
        <begin position="34"/>
        <end position="56"/>
    </location>
</feature>
<dbReference type="Proteomes" id="UP000177494">
    <property type="component" value="Unassembled WGS sequence"/>
</dbReference>
<dbReference type="InterPro" id="IPR001853">
    <property type="entry name" value="DSBA-like_thioredoxin_dom"/>
</dbReference>
<accession>A0A1F8H6M6</accession>
<evidence type="ECO:0000256" key="5">
    <source>
        <dbReference type="ARBA" id="ARBA00023284"/>
    </source>
</evidence>
<keyword evidence="7" id="KW-0472">Membrane</keyword>
<evidence type="ECO:0000256" key="3">
    <source>
        <dbReference type="ARBA" id="ARBA00023002"/>
    </source>
</evidence>
<dbReference type="PANTHER" id="PTHR13887">
    <property type="entry name" value="GLUTATHIONE S-TRANSFERASE KAPPA"/>
    <property type="match status" value="1"/>
</dbReference>
<keyword evidence="2" id="KW-0732">Signal</keyword>
<gene>
    <name evidence="9" type="ORF">A3I32_02225</name>
</gene>
<evidence type="ECO:0000259" key="8">
    <source>
        <dbReference type="PROSITE" id="PS51352"/>
    </source>
</evidence>
<proteinExistence type="inferred from homology"/>
<feature type="domain" description="Thioredoxin" evidence="8">
    <location>
        <begin position="140"/>
        <end position="256"/>
    </location>
</feature>
<protein>
    <recommendedName>
        <fullName evidence="8">Thioredoxin domain-containing protein</fullName>
    </recommendedName>
</protein>
<evidence type="ECO:0000313" key="9">
    <source>
        <dbReference type="EMBL" id="OGN32678.1"/>
    </source>
</evidence>
<sequence length="256" mass="28610">MDEQNFLSETPEPMPVFEPQPQPSPNKKLDPNKLILSGAILLAALIVAGSLLYANLRQNGAVDTKPKDTVATLKQWAKDLKLDKTKFNTCLDEKRYQSKIDKDTADGGRLGIGGTPSFFINNQSVVGALPYADFKKVIDTELAKKKPDATNIARDNSADGAFIGNPRATVVMLEFSDYQCPFCRAFWRDAFAQIKRDYIDTGKLKFVHRDFPLAFHPAAIPAAEAVECAREQGKFWEMQDKIFSEQDKQGQDTIQF</sequence>
<evidence type="ECO:0000256" key="7">
    <source>
        <dbReference type="SAM" id="Phobius"/>
    </source>
</evidence>
<organism evidence="9 10">
    <name type="scientific">Candidatus Yanofskybacteria bacterium RIFCSPLOWO2_02_FULL_45_10</name>
    <dbReference type="NCBI Taxonomy" id="1802706"/>
    <lineage>
        <taxon>Bacteria</taxon>
        <taxon>Candidatus Yanofskyibacteriota</taxon>
    </lineage>
</organism>
<evidence type="ECO:0000313" key="10">
    <source>
        <dbReference type="Proteomes" id="UP000177494"/>
    </source>
</evidence>
<keyword evidence="3" id="KW-0560">Oxidoreductase</keyword>
<dbReference type="Pfam" id="PF01323">
    <property type="entry name" value="DSBA"/>
    <property type="match status" value="1"/>
</dbReference>
<dbReference type="PANTHER" id="PTHR13887:SF14">
    <property type="entry name" value="DISULFIDE BOND FORMATION PROTEIN D"/>
    <property type="match status" value="1"/>
</dbReference>
<name>A0A1F8H6M6_9BACT</name>
<dbReference type="EMBL" id="MGKU01000012">
    <property type="protein sequence ID" value="OGN32678.1"/>
    <property type="molecule type" value="Genomic_DNA"/>
</dbReference>
<feature type="compositionally biased region" description="Pro residues" evidence="6">
    <location>
        <begin position="12"/>
        <end position="24"/>
    </location>
</feature>
<dbReference type="CDD" id="cd02972">
    <property type="entry name" value="DsbA_family"/>
    <property type="match status" value="1"/>
</dbReference>
<dbReference type="AlphaFoldDB" id="A0A1F8H6M6"/>
<keyword evidence="5" id="KW-0676">Redox-active center</keyword>